<dbReference type="Gene3D" id="3.30.420.40">
    <property type="match status" value="2"/>
</dbReference>
<evidence type="ECO:0000256" key="6">
    <source>
        <dbReference type="RuleBase" id="RU000487"/>
    </source>
</evidence>
<proteinExistence type="inferred from homology"/>
<evidence type="ECO:0008006" key="9">
    <source>
        <dbReference type="Google" id="ProtNLM"/>
    </source>
</evidence>
<dbReference type="Proteomes" id="UP000834106">
    <property type="component" value="Chromosome 8"/>
</dbReference>
<dbReference type="EMBL" id="OU503043">
    <property type="protein sequence ID" value="CAI9766921.1"/>
    <property type="molecule type" value="Genomic_DNA"/>
</dbReference>
<evidence type="ECO:0000256" key="2">
    <source>
        <dbReference type="ARBA" id="ARBA00004245"/>
    </source>
</evidence>
<evidence type="ECO:0000256" key="1">
    <source>
        <dbReference type="ARBA" id="ARBA00003780"/>
    </source>
</evidence>
<dbReference type="PROSITE" id="PS01132">
    <property type="entry name" value="ACTINS_ACT_LIKE"/>
    <property type="match status" value="1"/>
</dbReference>
<keyword evidence="5" id="KW-0963">Cytoplasm</keyword>
<dbReference type="PANTHER" id="PTHR11937">
    <property type="entry name" value="ACTIN"/>
    <property type="match status" value="1"/>
</dbReference>
<dbReference type="InterPro" id="IPR004000">
    <property type="entry name" value="Actin"/>
</dbReference>
<organism evidence="7 8">
    <name type="scientific">Fraxinus pennsylvanica</name>
    <dbReference type="NCBI Taxonomy" id="56036"/>
    <lineage>
        <taxon>Eukaryota</taxon>
        <taxon>Viridiplantae</taxon>
        <taxon>Streptophyta</taxon>
        <taxon>Embryophyta</taxon>
        <taxon>Tracheophyta</taxon>
        <taxon>Spermatophyta</taxon>
        <taxon>Magnoliopsida</taxon>
        <taxon>eudicotyledons</taxon>
        <taxon>Gunneridae</taxon>
        <taxon>Pentapetalae</taxon>
        <taxon>asterids</taxon>
        <taxon>lamiids</taxon>
        <taxon>Lamiales</taxon>
        <taxon>Oleaceae</taxon>
        <taxon>Oleeae</taxon>
        <taxon>Fraxinus</taxon>
    </lineage>
</organism>
<evidence type="ECO:0000256" key="3">
    <source>
        <dbReference type="ARBA" id="ARBA00006752"/>
    </source>
</evidence>
<dbReference type="GO" id="GO:0005856">
    <property type="term" value="C:cytoskeleton"/>
    <property type="evidence" value="ECO:0007669"/>
    <property type="project" value="UniProtKB-SubCell"/>
</dbReference>
<dbReference type="SUPFAM" id="SSF53067">
    <property type="entry name" value="Actin-like ATPase domain"/>
    <property type="match status" value="2"/>
</dbReference>
<sequence length="163" mass="18704">MHMWIMKLSLRELRIAPEKHPVLLTEAPLNPKPNRENMTQIMFETFSVPAMHVAIQAIVSLYTTSGRTTGIMLDSSDDVSHIVPIYEGHALTLAILRLNLARRDLTYYLMKILTERGYMFTTSVVKETVHHMKKKLAYMALDYKQMLETGTAKNSSSVEKNYE</sequence>
<dbReference type="PRINTS" id="PR00190">
    <property type="entry name" value="ACTIN"/>
</dbReference>
<accession>A0AAD1ZBT7</accession>
<dbReference type="InterPro" id="IPR043129">
    <property type="entry name" value="ATPase_NBD"/>
</dbReference>
<reference evidence="7" key="1">
    <citation type="submission" date="2023-05" db="EMBL/GenBank/DDBJ databases">
        <authorList>
            <person name="Huff M."/>
        </authorList>
    </citation>
    <scope>NUCLEOTIDE SEQUENCE</scope>
</reference>
<comment type="function">
    <text evidence="1">Actins are highly conserved proteins that are involved in various types of cell motility and are ubiquitously expressed in all eukaryotic cells. Essential component of cell cytoskeleton; plays an important role in cytoplasmic streaming, cell shape determination, cell division, organelle movement and extension growth.</text>
</comment>
<evidence type="ECO:0000256" key="4">
    <source>
        <dbReference type="ARBA" id="ARBA00022801"/>
    </source>
</evidence>
<comment type="subcellular location">
    <subcellularLocation>
        <location evidence="2">Cytoplasm</location>
        <location evidence="2">Cytoskeleton</location>
    </subcellularLocation>
</comment>
<keyword evidence="8" id="KW-1185">Reference proteome</keyword>
<keyword evidence="4" id="KW-0378">Hydrolase</keyword>
<protein>
    <recommendedName>
        <fullName evidence="9">Actin</fullName>
    </recommendedName>
</protein>
<comment type="similarity">
    <text evidence="3 6">Belongs to the actin family.</text>
</comment>
<dbReference type="Gene3D" id="3.90.640.10">
    <property type="entry name" value="Actin, Chain A, domain 4"/>
    <property type="match status" value="1"/>
</dbReference>
<evidence type="ECO:0000313" key="8">
    <source>
        <dbReference type="Proteomes" id="UP000834106"/>
    </source>
</evidence>
<dbReference type="Pfam" id="PF00022">
    <property type="entry name" value="Actin"/>
    <property type="match status" value="1"/>
</dbReference>
<dbReference type="AlphaFoldDB" id="A0AAD1ZBT7"/>
<dbReference type="InterPro" id="IPR020902">
    <property type="entry name" value="Actin/actin-like_CS"/>
</dbReference>
<keyword evidence="5" id="KW-0206">Cytoskeleton</keyword>
<name>A0AAD1ZBT7_9LAMI</name>
<dbReference type="SMART" id="SM00268">
    <property type="entry name" value="ACTIN"/>
    <property type="match status" value="1"/>
</dbReference>
<evidence type="ECO:0000313" key="7">
    <source>
        <dbReference type="EMBL" id="CAI9766921.1"/>
    </source>
</evidence>
<dbReference type="GO" id="GO:0016787">
    <property type="term" value="F:hydrolase activity"/>
    <property type="evidence" value="ECO:0007669"/>
    <property type="project" value="UniProtKB-KW"/>
</dbReference>
<evidence type="ECO:0000256" key="5">
    <source>
        <dbReference type="ARBA" id="ARBA00023212"/>
    </source>
</evidence>
<dbReference type="FunFam" id="3.30.420.40:FF:000050">
    <property type="entry name" value="Actin, alpha skeletal muscle"/>
    <property type="match status" value="1"/>
</dbReference>
<gene>
    <name evidence="7" type="ORF">FPE_LOCUS14351</name>
</gene>